<comment type="subcellular location">
    <subcellularLocation>
        <location evidence="1">Membrane</location>
        <topology evidence="1">Multi-pass membrane protein</topology>
    </subcellularLocation>
</comment>
<dbReference type="Proteomes" id="UP000041882">
    <property type="component" value="Unassembled WGS sequence"/>
</dbReference>
<keyword evidence="3 5" id="KW-1133">Transmembrane helix</keyword>
<dbReference type="Pfam" id="PF04610">
    <property type="entry name" value="TrbL"/>
    <property type="match status" value="1"/>
</dbReference>
<accession>A0A0T9QZV2</accession>
<organism evidence="6 7">
    <name type="scientific">Yersinia thracica</name>
    <dbReference type="NCBI Taxonomy" id="2890319"/>
    <lineage>
        <taxon>Bacteria</taxon>
        <taxon>Pseudomonadati</taxon>
        <taxon>Pseudomonadota</taxon>
        <taxon>Gammaproteobacteria</taxon>
        <taxon>Enterobacterales</taxon>
        <taxon>Yersiniaceae</taxon>
        <taxon>Yersinia</taxon>
    </lineage>
</organism>
<protein>
    <submittedName>
        <fullName evidence="6">TriE protein</fullName>
    </submittedName>
</protein>
<dbReference type="AlphaFoldDB" id="A0A0T9QZV2"/>
<evidence type="ECO:0000313" key="6">
    <source>
        <dbReference type="EMBL" id="CNI37478.1"/>
    </source>
</evidence>
<evidence type="ECO:0000256" key="4">
    <source>
        <dbReference type="ARBA" id="ARBA00023136"/>
    </source>
</evidence>
<dbReference type="GO" id="GO:0030255">
    <property type="term" value="P:protein secretion by the type IV secretion system"/>
    <property type="evidence" value="ECO:0007669"/>
    <property type="project" value="InterPro"/>
</dbReference>
<dbReference type="InterPro" id="IPR007688">
    <property type="entry name" value="Conjugal_tfr_TrbL/VirB6"/>
</dbReference>
<keyword evidence="7" id="KW-1185">Reference proteome</keyword>
<gene>
    <name evidence="6" type="primary">triE</name>
    <name evidence="6" type="ORF">ERS008472_03979</name>
</gene>
<evidence type="ECO:0000256" key="1">
    <source>
        <dbReference type="ARBA" id="ARBA00004141"/>
    </source>
</evidence>
<dbReference type="GO" id="GO:0016020">
    <property type="term" value="C:membrane"/>
    <property type="evidence" value="ECO:0007669"/>
    <property type="project" value="UniProtKB-SubCell"/>
</dbReference>
<keyword evidence="2 5" id="KW-0812">Transmembrane</keyword>
<feature type="transmembrane region" description="Helical" evidence="5">
    <location>
        <begin position="231"/>
        <end position="255"/>
    </location>
</feature>
<keyword evidence="4 5" id="KW-0472">Membrane</keyword>
<evidence type="ECO:0000313" key="7">
    <source>
        <dbReference type="Proteomes" id="UP000041882"/>
    </source>
</evidence>
<feature type="transmembrane region" description="Helical" evidence="5">
    <location>
        <begin position="25"/>
        <end position="45"/>
    </location>
</feature>
<proteinExistence type="predicted"/>
<dbReference type="EMBL" id="CQAW01000029">
    <property type="protein sequence ID" value="CNI37478.1"/>
    <property type="molecule type" value="Genomic_DNA"/>
</dbReference>
<evidence type="ECO:0000256" key="3">
    <source>
        <dbReference type="ARBA" id="ARBA00022989"/>
    </source>
</evidence>
<dbReference type="RefSeq" id="WP_050116474.1">
    <property type="nucleotide sequence ID" value="NZ_CQAW01000029.1"/>
</dbReference>
<feature type="transmembrane region" description="Helical" evidence="5">
    <location>
        <begin position="189"/>
        <end position="211"/>
    </location>
</feature>
<feature type="transmembrane region" description="Helical" evidence="5">
    <location>
        <begin position="163"/>
        <end position="182"/>
    </location>
</feature>
<name>A0A0T9QZV2_9GAMM</name>
<evidence type="ECO:0000256" key="5">
    <source>
        <dbReference type="SAM" id="Phobius"/>
    </source>
</evidence>
<evidence type="ECO:0000256" key="2">
    <source>
        <dbReference type="ARBA" id="ARBA00022692"/>
    </source>
</evidence>
<sequence length="344" mass="35682">MAGFFEKFNTTVMDKLTTMGDVYQAQYATGIMSLMVGAVTLYILYSGYSTLAGKQQTPVPDLVWNLARFAMLITFITNAGGYLTALTDGLNGLKAGFTGDTSVWAALDTLWTSTQELADEIYKKDESTYVAVSGGLGAALVWGGAIFLMFTSAVVFLTADMTMLFMLMTAPIFLFCLMFGFLRPMFNSWLQLIFSSILTVLFASIVIRLAIDFQVEIAGQVATQADNSNLMTMGAIGAVSGLLSGILVTLAAGFASKLAGAGAEGAMQGLAMAGAMKIAAPIGKAAAKGTGNAAGAAAGAAGNLAVKAGDAAYSAMNSPAKVRAKAAVEAMKTYTASQSKIVSK</sequence>
<reference evidence="7" key="1">
    <citation type="submission" date="2015-03" db="EMBL/GenBank/DDBJ databases">
        <authorList>
            <consortium name="Pathogen Informatics"/>
            <person name="Murphy D."/>
        </authorList>
    </citation>
    <scope>NUCLEOTIDE SEQUENCE [LARGE SCALE GENOMIC DNA]</scope>
    <source>
        <strain evidence="7">IP6945</strain>
    </source>
</reference>
<feature type="transmembrane region" description="Helical" evidence="5">
    <location>
        <begin position="129"/>
        <end position="157"/>
    </location>
</feature>